<dbReference type="Gene3D" id="2.10.60.10">
    <property type="entry name" value="CD59"/>
    <property type="match status" value="1"/>
</dbReference>
<reference evidence="4 5" key="2">
    <citation type="journal article" date="2021" name="Genomics">
        <title>High-quality reference genome for Clonorchis sinensis.</title>
        <authorList>
            <person name="Young N.D."/>
            <person name="Stroehlein A.J."/>
            <person name="Kinkar L."/>
            <person name="Wang T."/>
            <person name="Sohn W.M."/>
            <person name="Chang B.C.H."/>
            <person name="Kaur P."/>
            <person name="Weisz D."/>
            <person name="Dudchenko O."/>
            <person name="Aiden E.L."/>
            <person name="Korhonen P.K."/>
            <person name="Gasser R.B."/>
        </authorList>
    </citation>
    <scope>NUCLEOTIDE SEQUENCE [LARGE SCALE GENOMIC DNA]</scope>
    <source>
        <strain evidence="4">Cs-k2</strain>
    </source>
</reference>
<proteinExistence type="predicted"/>
<reference evidence="4 5" key="1">
    <citation type="journal article" date="2018" name="Biotechnol. Adv.">
        <title>Improved genomic resources and new bioinformatic workflow for the carcinogenic parasite Clonorchis sinensis: Biotechnological implications.</title>
        <authorList>
            <person name="Wang D."/>
            <person name="Korhonen P.K."/>
            <person name="Gasser R.B."/>
            <person name="Young N.D."/>
        </authorList>
    </citation>
    <scope>NUCLEOTIDE SEQUENCE [LARGE SCALE GENOMIC DNA]</scope>
    <source>
        <strain evidence="4">Cs-k2</strain>
    </source>
</reference>
<dbReference type="SUPFAM" id="SSF57302">
    <property type="entry name" value="Snake toxin-like"/>
    <property type="match status" value="1"/>
</dbReference>
<dbReference type="EMBL" id="NIRI02000077">
    <property type="protein sequence ID" value="KAG5441635.1"/>
    <property type="molecule type" value="Genomic_DNA"/>
</dbReference>
<evidence type="ECO:0000313" key="5">
    <source>
        <dbReference type="Proteomes" id="UP000286415"/>
    </source>
</evidence>
<comment type="caution">
    <text evidence="4">The sequence shown here is derived from an EMBL/GenBank/DDBJ whole genome shotgun (WGS) entry which is preliminary data.</text>
</comment>
<accession>A0A8T1LYI3</accession>
<protein>
    <recommendedName>
        <fullName evidence="6">UPAR/Ly6 domain-containing protein</fullName>
    </recommendedName>
</protein>
<keyword evidence="2" id="KW-1015">Disulfide bond</keyword>
<organism evidence="4 5">
    <name type="scientific">Clonorchis sinensis</name>
    <name type="common">Chinese liver fluke</name>
    <dbReference type="NCBI Taxonomy" id="79923"/>
    <lineage>
        <taxon>Eukaryota</taxon>
        <taxon>Metazoa</taxon>
        <taxon>Spiralia</taxon>
        <taxon>Lophotrochozoa</taxon>
        <taxon>Platyhelminthes</taxon>
        <taxon>Trematoda</taxon>
        <taxon>Digenea</taxon>
        <taxon>Opisthorchiida</taxon>
        <taxon>Opisthorchiata</taxon>
        <taxon>Opisthorchiidae</taxon>
        <taxon>Clonorchis</taxon>
    </lineage>
</organism>
<dbReference type="Proteomes" id="UP000286415">
    <property type="component" value="Unassembled WGS sequence"/>
</dbReference>
<feature type="signal peptide" evidence="3">
    <location>
        <begin position="1"/>
        <end position="18"/>
    </location>
</feature>
<feature type="chain" id="PRO_5035860389" description="UPAR/Ly6 domain-containing protein" evidence="3">
    <location>
        <begin position="19"/>
        <end position="140"/>
    </location>
</feature>
<keyword evidence="5" id="KW-1185">Reference proteome</keyword>
<evidence type="ECO:0000313" key="4">
    <source>
        <dbReference type="EMBL" id="KAG5441635.1"/>
    </source>
</evidence>
<evidence type="ECO:0000256" key="3">
    <source>
        <dbReference type="SAM" id="SignalP"/>
    </source>
</evidence>
<evidence type="ECO:0008006" key="6">
    <source>
        <dbReference type="Google" id="ProtNLM"/>
    </source>
</evidence>
<dbReference type="CDD" id="cd23599">
    <property type="entry name" value="TFP_LU_ECD_Cold"/>
    <property type="match status" value="1"/>
</dbReference>
<evidence type="ECO:0000256" key="1">
    <source>
        <dbReference type="ARBA" id="ARBA00022729"/>
    </source>
</evidence>
<keyword evidence="1 3" id="KW-0732">Signal</keyword>
<evidence type="ECO:0000256" key="2">
    <source>
        <dbReference type="ARBA" id="ARBA00023157"/>
    </source>
</evidence>
<gene>
    <name evidence="4" type="ORF">CSKR_202263</name>
</gene>
<name>A0A8T1LYI3_CLOSI</name>
<dbReference type="AlphaFoldDB" id="A0A8T1LYI3"/>
<dbReference type="OrthoDB" id="6278121at2759"/>
<dbReference type="InterPro" id="IPR045860">
    <property type="entry name" value="Snake_toxin-like_sf"/>
</dbReference>
<dbReference type="PANTHER" id="PTHR10036">
    <property type="entry name" value="CD59 GLYCOPROTEIN"/>
    <property type="match status" value="1"/>
</dbReference>
<sequence length="140" mass="16052">MFSILVILIFMTFSEVFGLECYVCTDVEGNWGDCITRVQRCDPSQDACQSFVEYRTPGFWTVLRERRAFVTKGCTTKAACETARSNTVATCNPSRTRDWFCTHCCTEDRCNYQVPDNAGLKAPTLLTMFIVAIFIWKYFV</sequence>